<protein>
    <submittedName>
        <fullName evidence="1">Diacylglyceryl transferase</fullName>
    </submittedName>
</protein>
<comment type="caution">
    <text evidence="1">The sequence shown here is derived from an EMBL/GenBank/DDBJ whole genome shotgun (WGS) entry which is preliminary data.</text>
</comment>
<name>A0A264VUB4_PRORE</name>
<dbReference type="EMBL" id="NOWC01000009">
    <property type="protein sequence ID" value="OZS74892.1"/>
    <property type="molecule type" value="Genomic_DNA"/>
</dbReference>
<dbReference type="AlphaFoldDB" id="A0A264VUB4"/>
<gene>
    <name evidence="1" type="ORF">CHI95_09930</name>
</gene>
<evidence type="ECO:0000313" key="1">
    <source>
        <dbReference type="EMBL" id="OZS74892.1"/>
    </source>
</evidence>
<sequence>MNSKNKLKIYCLVIFCFVKVSVLYTNSLRKHYFHFGIHLIHFSLPNNKFVAVIAV</sequence>
<dbReference type="GO" id="GO:0016740">
    <property type="term" value="F:transferase activity"/>
    <property type="evidence" value="ECO:0007669"/>
    <property type="project" value="UniProtKB-KW"/>
</dbReference>
<evidence type="ECO:0000313" key="2">
    <source>
        <dbReference type="Proteomes" id="UP000216001"/>
    </source>
</evidence>
<accession>A0A264VUB4</accession>
<dbReference type="Proteomes" id="UP000216001">
    <property type="component" value="Unassembled WGS sequence"/>
</dbReference>
<proteinExistence type="predicted"/>
<reference evidence="1 2" key="1">
    <citation type="submission" date="2017-07" db="EMBL/GenBank/DDBJ databases">
        <title>blaIMP-27 on transferable plasmids in Proteus mirabilis and Providencia rettgeri.</title>
        <authorList>
            <person name="Potter R."/>
        </authorList>
    </citation>
    <scope>NUCLEOTIDE SEQUENCE [LARGE SCALE GENOMIC DNA]</scope>
    <source>
        <strain evidence="1 2">PR1</strain>
    </source>
</reference>
<organism evidence="1 2">
    <name type="scientific">Providencia rettgeri</name>
    <dbReference type="NCBI Taxonomy" id="587"/>
    <lineage>
        <taxon>Bacteria</taxon>
        <taxon>Pseudomonadati</taxon>
        <taxon>Pseudomonadota</taxon>
        <taxon>Gammaproteobacteria</taxon>
        <taxon>Enterobacterales</taxon>
        <taxon>Morganellaceae</taxon>
        <taxon>Providencia</taxon>
    </lineage>
</organism>
<keyword evidence="1" id="KW-0808">Transferase</keyword>